<dbReference type="AlphaFoldDB" id="X1M2E9"/>
<evidence type="ECO:0000313" key="1">
    <source>
        <dbReference type="EMBL" id="GAI25503.1"/>
    </source>
</evidence>
<comment type="caution">
    <text evidence="1">The sequence shown here is derived from an EMBL/GenBank/DDBJ whole genome shotgun (WGS) entry which is preliminary data.</text>
</comment>
<organism evidence="1">
    <name type="scientific">marine sediment metagenome</name>
    <dbReference type="NCBI Taxonomy" id="412755"/>
    <lineage>
        <taxon>unclassified sequences</taxon>
        <taxon>metagenomes</taxon>
        <taxon>ecological metagenomes</taxon>
    </lineage>
</organism>
<protein>
    <submittedName>
        <fullName evidence="1">Uncharacterized protein</fullName>
    </submittedName>
</protein>
<sequence length="182" mass="21670">DFMFIIGDGNEMWNPEEDFDVFGIVREANRRGFKKSRFDHYYSIGYHHRSGEWCKHPELLKLPLDQQMKAFMKLERKWGSGRFGANWKDKRIDGFIRHQSATQPLQQFKTYSEVELYGRRFLAPGDAEGWLNSRYGSNWRDVFCTHSMWVKYAASHLRKGIIPEEVRIFMEEFKAIDKGFRG</sequence>
<feature type="non-terminal residue" evidence="1">
    <location>
        <position position="1"/>
    </location>
</feature>
<accession>X1M2E9</accession>
<name>X1M2E9_9ZZZZ</name>
<reference evidence="1" key="1">
    <citation type="journal article" date="2014" name="Front. Microbiol.">
        <title>High frequency of phylogenetically diverse reductive dehalogenase-homologous genes in deep subseafloor sedimentary metagenomes.</title>
        <authorList>
            <person name="Kawai M."/>
            <person name="Futagami T."/>
            <person name="Toyoda A."/>
            <person name="Takaki Y."/>
            <person name="Nishi S."/>
            <person name="Hori S."/>
            <person name="Arai W."/>
            <person name="Tsubouchi T."/>
            <person name="Morono Y."/>
            <person name="Uchiyama I."/>
            <person name="Ito T."/>
            <person name="Fujiyama A."/>
            <person name="Inagaki F."/>
            <person name="Takami H."/>
        </authorList>
    </citation>
    <scope>NUCLEOTIDE SEQUENCE</scope>
    <source>
        <strain evidence="1">Expedition CK06-06</strain>
    </source>
</reference>
<proteinExistence type="predicted"/>
<gene>
    <name evidence="1" type="ORF">S06H3_35759</name>
</gene>
<dbReference type="EMBL" id="BARV01021599">
    <property type="protein sequence ID" value="GAI25503.1"/>
    <property type="molecule type" value="Genomic_DNA"/>
</dbReference>